<gene>
    <name evidence="3" type="ORF">Syun_022745</name>
</gene>
<feature type="compositionally biased region" description="Polar residues" evidence="1">
    <location>
        <begin position="21"/>
        <end position="34"/>
    </location>
</feature>
<proteinExistence type="predicted"/>
<dbReference type="EMBL" id="JBBNAF010000010">
    <property type="protein sequence ID" value="KAK9106734.1"/>
    <property type="molecule type" value="Genomic_DNA"/>
</dbReference>
<organism evidence="3 4">
    <name type="scientific">Stephania yunnanensis</name>
    <dbReference type="NCBI Taxonomy" id="152371"/>
    <lineage>
        <taxon>Eukaryota</taxon>
        <taxon>Viridiplantae</taxon>
        <taxon>Streptophyta</taxon>
        <taxon>Embryophyta</taxon>
        <taxon>Tracheophyta</taxon>
        <taxon>Spermatophyta</taxon>
        <taxon>Magnoliopsida</taxon>
        <taxon>Ranunculales</taxon>
        <taxon>Menispermaceae</taxon>
        <taxon>Menispermoideae</taxon>
        <taxon>Cissampelideae</taxon>
        <taxon>Stephania</taxon>
    </lineage>
</organism>
<dbReference type="AlphaFoldDB" id="A0AAP0FLL1"/>
<evidence type="ECO:0000313" key="3">
    <source>
        <dbReference type="EMBL" id="KAK9106734.1"/>
    </source>
</evidence>
<accession>A0AAP0FLL1</accession>
<name>A0AAP0FLL1_9MAGN</name>
<dbReference type="Gene3D" id="1.25.40.180">
    <property type="match status" value="1"/>
</dbReference>
<comment type="caution">
    <text evidence="3">The sequence shown here is derived from an EMBL/GenBank/DDBJ whole genome shotgun (WGS) entry which is preliminary data.</text>
</comment>
<keyword evidence="4" id="KW-1185">Reference proteome</keyword>
<evidence type="ECO:0000256" key="1">
    <source>
        <dbReference type="SAM" id="MobiDB-lite"/>
    </source>
</evidence>
<dbReference type="Proteomes" id="UP001420932">
    <property type="component" value="Unassembled WGS sequence"/>
</dbReference>
<evidence type="ECO:0000256" key="2">
    <source>
        <dbReference type="SAM" id="Phobius"/>
    </source>
</evidence>
<sequence>MWRGFDDFLVFKKIISPPNNPKSHGSRSPQNPQIPSRLALALGLETRGVWRASATPPTPPSRPSATKTPKIPSRLALCSPAETPRSVARVGDSGLRRLRGLPATKTPKSLLVSLSALRLETCGVWRAWLGDSSYAAFAAFLRPKPPNPFSSRSLLSGSRPAECGARGSATPAYAAFAPSRLAIVLGSFMGTDDSKSRARLGSAQGSSSLFDKAGVSLFLRSSSSSSRFTASSADSRCFEPQFRMISILGSVMGLKLKLGAKIRIQRFGFWVVLIFLGNSGVTFRLAILAFSIKSQQSCVTLSIGDWFFDRVGVSAIDCPYPRDNTAIIWFPKDCALCGKANSDVVKEVALVLKAFYDANVLEEEFIMQCYNEILTDVNKTCPIWKNEKSFIEWPPHKREETARNPQNLILNPLKCSQSLMP</sequence>
<evidence type="ECO:0000313" key="4">
    <source>
        <dbReference type="Proteomes" id="UP001420932"/>
    </source>
</evidence>
<keyword evidence="2" id="KW-1133">Transmembrane helix</keyword>
<feature type="region of interest" description="Disordered" evidence="1">
    <location>
        <begin position="52"/>
        <end position="72"/>
    </location>
</feature>
<protein>
    <submittedName>
        <fullName evidence="3">Uncharacterized protein</fullName>
    </submittedName>
</protein>
<keyword evidence="2" id="KW-0472">Membrane</keyword>
<reference evidence="3 4" key="1">
    <citation type="submission" date="2024-01" db="EMBL/GenBank/DDBJ databases">
        <title>Genome assemblies of Stephania.</title>
        <authorList>
            <person name="Yang L."/>
        </authorList>
    </citation>
    <scope>NUCLEOTIDE SEQUENCE [LARGE SCALE GENOMIC DNA]</scope>
    <source>
        <strain evidence="3">YNDBR</strain>
        <tissue evidence="3">Leaf</tissue>
    </source>
</reference>
<feature type="transmembrane region" description="Helical" evidence="2">
    <location>
        <begin position="267"/>
        <end position="292"/>
    </location>
</feature>
<feature type="region of interest" description="Disordered" evidence="1">
    <location>
        <begin position="16"/>
        <end position="35"/>
    </location>
</feature>
<keyword evidence="2" id="KW-0812">Transmembrane</keyword>